<keyword evidence="2" id="KW-1185">Reference proteome</keyword>
<gene>
    <name evidence="1" type="ORF">E2C01_050295</name>
</gene>
<name>A0A5B7GGX2_PORTR</name>
<organism evidence="1 2">
    <name type="scientific">Portunus trituberculatus</name>
    <name type="common">Swimming crab</name>
    <name type="synonym">Neptunus trituberculatus</name>
    <dbReference type="NCBI Taxonomy" id="210409"/>
    <lineage>
        <taxon>Eukaryota</taxon>
        <taxon>Metazoa</taxon>
        <taxon>Ecdysozoa</taxon>
        <taxon>Arthropoda</taxon>
        <taxon>Crustacea</taxon>
        <taxon>Multicrustacea</taxon>
        <taxon>Malacostraca</taxon>
        <taxon>Eumalacostraca</taxon>
        <taxon>Eucarida</taxon>
        <taxon>Decapoda</taxon>
        <taxon>Pleocyemata</taxon>
        <taxon>Brachyura</taxon>
        <taxon>Eubrachyura</taxon>
        <taxon>Portunoidea</taxon>
        <taxon>Portunidae</taxon>
        <taxon>Portuninae</taxon>
        <taxon>Portunus</taxon>
    </lineage>
</organism>
<dbReference type="Proteomes" id="UP000324222">
    <property type="component" value="Unassembled WGS sequence"/>
</dbReference>
<comment type="caution">
    <text evidence="1">The sequence shown here is derived from an EMBL/GenBank/DDBJ whole genome shotgun (WGS) entry which is preliminary data.</text>
</comment>
<sequence>MEEQSQELRLELKDRMEQQFYQVASNMQTVQDENKQYTYVKCDSVKEEMKEYCAHALREFGGGGDC</sequence>
<dbReference type="AlphaFoldDB" id="A0A5B7GGX2"/>
<evidence type="ECO:0000313" key="2">
    <source>
        <dbReference type="Proteomes" id="UP000324222"/>
    </source>
</evidence>
<evidence type="ECO:0000313" key="1">
    <source>
        <dbReference type="EMBL" id="MPC56338.1"/>
    </source>
</evidence>
<accession>A0A5B7GGX2</accession>
<protein>
    <submittedName>
        <fullName evidence="1">Uncharacterized protein</fullName>
    </submittedName>
</protein>
<dbReference type="EMBL" id="VSRR010013859">
    <property type="protein sequence ID" value="MPC56338.1"/>
    <property type="molecule type" value="Genomic_DNA"/>
</dbReference>
<proteinExistence type="predicted"/>
<reference evidence="1 2" key="1">
    <citation type="submission" date="2019-05" db="EMBL/GenBank/DDBJ databases">
        <title>Another draft genome of Portunus trituberculatus and its Hox gene families provides insights of decapod evolution.</title>
        <authorList>
            <person name="Jeong J.-H."/>
            <person name="Song I."/>
            <person name="Kim S."/>
            <person name="Choi T."/>
            <person name="Kim D."/>
            <person name="Ryu S."/>
            <person name="Kim W."/>
        </authorList>
    </citation>
    <scope>NUCLEOTIDE SEQUENCE [LARGE SCALE GENOMIC DNA]</scope>
    <source>
        <tissue evidence="1">Muscle</tissue>
    </source>
</reference>